<keyword evidence="1" id="KW-0479">Metal-binding</keyword>
<keyword evidence="2" id="KW-0677">Repeat</keyword>
<dbReference type="SMART" id="SM00054">
    <property type="entry name" value="EFh"/>
    <property type="match status" value="5"/>
</dbReference>
<evidence type="ECO:0000256" key="3">
    <source>
        <dbReference type="ARBA" id="ARBA00022837"/>
    </source>
</evidence>
<feature type="domain" description="EF-hand" evidence="5">
    <location>
        <begin position="289"/>
        <end position="324"/>
    </location>
</feature>
<evidence type="ECO:0000256" key="2">
    <source>
        <dbReference type="ARBA" id="ARBA00022737"/>
    </source>
</evidence>
<dbReference type="PROSITE" id="PS50222">
    <property type="entry name" value="EF_HAND_2"/>
    <property type="match status" value="3"/>
</dbReference>
<dbReference type="GO" id="GO:0005509">
    <property type="term" value="F:calcium ion binding"/>
    <property type="evidence" value="ECO:0007669"/>
    <property type="project" value="InterPro"/>
</dbReference>
<dbReference type="InterPro" id="IPR002048">
    <property type="entry name" value="EF_hand_dom"/>
</dbReference>
<feature type="domain" description="EF-hand" evidence="5">
    <location>
        <begin position="113"/>
        <end position="148"/>
    </location>
</feature>
<gene>
    <name evidence="6" type="ORF">TCHU04912_LOCUS6614</name>
</gene>
<evidence type="ECO:0000256" key="1">
    <source>
        <dbReference type="ARBA" id="ARBA00022723"/>
    </source>
</evidence>
<organism evidence="6">
    <name type="scientific">Tetraselmis chuii</name>
    <dbReference type="NCBI Taxonomy" id="63592"/>
    <lineage>
        <taxon>Eukaryota</taxon>
        <taxon>Viridiplantae</taxon>
        <taxon>Chlorophyta</taxon>
        <taxon>core chlorophytes</taxon>
        <taxon>Chlorodendrophyceae</taxon>
        <taxon>Chlorodendrales</taxon>
        <taxon>Chlorodendraceae</taxon>
        <taxon>Tetraselmis</taxon>
    </lineage>
</organism>
<dbReference type="Pfam" id="PF13499">
    <property type="entry name" value="EF-hand_7"/>
    <property type="match status" value="2"/>
</dbReference>
<accession>A0A7S1X299</accession>
<feature type="signal peptide" evidence="4">
    <location>
        <begin position="1"/>
        <end position="26"/>
    </location>
</feature>
<evidence type="ECO:0000259" key="5">
    <source>
        <dbReference type="PROSITE" id="PS50222"/>
    </source>
</evidence>
<dbReference type="InterPro" id="IPR018247">
    <property type="entry name" value="EF_Hand_1_Ca_BS"/>
</dbReference>
<dbReference type="PANTHER" id="PTHR10827:SF98">
    <property type="entry name" value="45 KDA CALCIUM-BINDING PROTEIN"/>
    <property type="match status" value="1"/>
</dbReference>
<feature type="domain" description="EF-hand" evidence="5">
    <location>
        <begin position="202"/>
        <end position="237"/>
    </location>
</feature>
<feature type="chain" id="PRO_5031370323" description="EF-hand domain-containing protein" evidence="4">
    <location>
        <begin position="27"/>
        <end position="389"/>
    </location>
</feature>
<dbReference type="PANTHER" id="PTHR10827">
    <property type="entry name" value="RETICULOCALBIN"/>
    <property type="match status" value="1"/>
</dbReference>
<dbReference type="PROSITE" id="PS00018">
    <property type="entry name" value="EF_HAND_1"/>
    <property type="match status" value="4"/>
</dbReference>
<keyword evidence="4" id="KW-0732">Signal</keyword>
<dbReference type="EMBL" id="HBGG01012942">
    <property type="protein sequence ID" value="CAD9204379.1"/>
    <property type="molecule type" value="Transcribed_RNA"/>
</dbReference>
<sequence>MGQTNTPARGFLVSTVLLLLFPAASGWSLFGWLRPESVGGGGSVTAGKFNRRIAPGVKLNGGHLAMDAKRERATFDPEVAVHEEEADLEYLGYDEDEWYESDEDRYGYWNDFNATERLKELFPKIDANQDGFVVKNEIHAWHHQNARNASLRRAESHFKSSDENEDGRLTLREYLAEYYHKFLDLEEFKEDEAEDLHVSDLQYFNKTRESFRLVDENGDGALELEEFYAYLHPEEANNAALHKHVVRHDLLDYDNDEDGKIGMTEFMDGLWYLFYTWTDEEDYDWSEEVDRERAEAKFKILDTNYDGLVEVDEVMPYYFELHPTEGNYARVQAEDLLKQADENEDGRLTLQEMLARPEIFYNMASGNTHSRYHDDYHDDYDYDYRHYEF</sequence>
<dbReference type="Pfam" id="PF13202">
    <property type="entry name" value="EF-hand_5"/>
    <property type="match status" value="1"/>
</dbReference>
<reference evidence="6" key="1">
    <citation type="submission" date="2021-01" db="EMBL/GenBank/DDBJ databases">
        <authorList>
            <person name="Corre E."/>
            <person name="Pelletier E."/>
            <person name="Niang G."/>
            <person name="Scheremetjew M."/>
            <person name="Finn R."/>
            <person name="Kale V."/>
            <person name="Holt S."/>
            <person name="Cochrane G."/>
            <person name="Meng A."/>
            <person name="Brown T."/>
            <person name="Cohen L."/>
        </authorList>
    </citation>
    <scope>NUCLEOTIDE SEQUENCE</scope>
    <source>
        <strain evidence="6">PLY429</strain>
    </source>
</reference>
<dbReference type="InterPro" id="IPR011992">
    <property type="entry name" value="EF-hand-dom_pair"/>
</dbReference>
<keyword evidence="3" id="KW-0106">Calcium</keyword>
<name>A0A7S1X299_9CHLO</name>
<dbReference type="SUPFAM" id="SSF47473">
    <property type="entry name" value="EF-hand"/>
    <property type="match status" value="2"/>
</dbReference>
<evidence type="ECO:0000256" key="4">
    <source>
        <dbReference type="SAM" id="SignalP"/>
    </source>
</evidence>
<dbReference type="GO" id="GO:0005783">
    <property type="term" value="C:endoplasmic reticulum"/>
    <property type="evidence" value="ECO:0007669"/>
    <property type="project" value="TreeGrafter"/>
</dbReference>
<proteinExistence type="predicted"/>
<dbReference type="Gene3D" id="1.10.238.10">
    <property type="entry name" value="EF-hand"/>
    <property type="match status" value="3"/>
</dbReference>
<dbReference type="AlphaFoldDB" id="A0A7S1X299"/>
<evidence type="ECO:0000313" key="6">
    <source>
        <dbReference type="EMBL" id="CAD9204379.1"/>
    </source>
</evidence>
<protein>
    <recommendedName>
        <fullName evidence="5">EF-hand domain-containing protein</fullName>
    </recommendedName>
</protein>